<organism evidence="4 5">
    <name type="scientific">Candidatus Blautia pullistercoris</name>
    <dbReference type="NCBI Taxonomy" id="2838499"/>
    <lineage>
        <taxon>Bacteria</taxon>
        <taxon>Bacillati</taxon>
        <taxon>Bacillota</taxon>
        <taxon>Clostridia</taxon>
        <taxon>Lachnospirales</taxon>
        <taxon>Lachnospiraceae</taxon>
        <taxon>Blautia</taxon>
    </lineage>
</organism>
<dbReference type="PROSITE" id="PS50893">
    <property type="entry name" value="ABC_TRANSPORTER_2"/>
    <property type="match status" value="1"/>
</dbReference>
<dbReference type="GO" id="GO:0005524">
    <property type="term" value="F:ATP binding"/>
    <property type="evidence" value="ECO:0007669"/>
    <property type="project" value="UniProtKB-KW"/>
</dbReference>
<reference evidence="4" key="1">
    <citation type="journal article" date="2021" name="PeerJ">
        <title>Extensive microbial diversity within the chicken gut microbiome revealed by metagenomics and culture.</title>
        <authorList>
            <person name="Gilroy R."/>
            <person name="Ravi A."/>
            <person name="Getino M."/>
            <person name="Pursley I."/>
            <person name="Horton D.L."/>
            <person name="Alikhan N.F."/>
            <person name="Baker D."/>
            <person name="Gharbi K."/>
            <person name="Hall N."/>
            <person name="Watson M."/>
            <person name="Adriaenssens E.M."/>
            <person name="Foster-Nyarko E."/>
            <person name="Jarju S."/>
            <person name="Secka A."/>
            <person name="Antonio M."/>
            <person name="Oren A."/>
            <person name="Chaudhuri R.R."/>
            <person name="La Ragione R."/>
            <person name="Hildebrand F."/>
            <person name="Pallen M.J."/>
        </authorList>
    </citation>
    <scope>NUCLEOTIDE SEQUENCE</scope>
    <source>
        <strain evidence="4">ChiHjej12B11-1927</strain>
    </source>
</reference>
<dbReference type="Pfam" id="PF00005">
    <property type="entry name" value="ABC_tran"/>
    <property type="match status" value="1"/>
</dbReference>
<comment type="caution">
    <text evidence="4">The sequence shown here is derived from an EMBL/GenBank/DDBJ whole genome shotgun (WGS) entry which is preliminary data.</text>
</comment>
<feature type="domain" description="ABC transporter" evidence="3">
    <location>
        <begin position="2"/>
        <end position="234"/>
    </location>
</feature>
<dbReference type="InterPro" id="IPR003439">
    <property type="entry name" value="ABC_transporter-like_ATP-bd"/>
</dbReference>
<dbReference type="InterPro" id="IPR003593">
    <property type="entry name" value="AAA+_ATPase"/>
</dbReference>
<dbReference type="SMART" id="SM00382">
    <property type="entry name" value="AAA"/>
    <property type="match status" value="1"/>
</dbReference>
<protein>
    <submittedName>
        <fullName evidence="4">ATP-binding cassette domain-containing protein</fullName>
    </submittedName>
</protein>
<sequence>MSLSVHIEKKLGSFRLSVDLEHPGGITGLLGASGCGKSMTLKAIAGIEKPDRGRIVLDDRVLFDSEKKINLKPQERRVGYLFQNYALFPNMTVEKNILCGLSREKDKGLRRKKMEEMLEKMDLTAQRKLYPGQLSGGQQQRTALARILVSEPEVLLLDEPFSALDSYLRELLQIQVKDILAGYGKDVLLVSHSRDEIYYLCGRTAVMENGKILKTDDTKKLFADPGSWAGAELTGCKNIAEARKTGEYEVEVPDWGIRLRTGKPVKDHVCAVGLRAHYFNPKARENIFPVSYASEKEEPFEMRILFRYAGQKEGTPDLWWRLPKDRNPRTMPEKLGIAPQNVLLLYPEPQEDDI</sequence>
<gene>
    <name evidence="4" type="ORF">H9738_12410</name>
</gene>
<dbReference type="InterPro" id="IPR027417">
    <property type="entry name" value="P-loop_NTPase"/>
</dbReference>
<dbReference type="EMBL" id="DXFG01000279">
    <property type="protein sequence ID" value="HIX38650.1"/>
    <property type="molecule type" value="Genomic_DNA"/>
</dbReference>
<dbReference type="InterPro" id="IPR050334">
    <property type="entry name" value="Molybdenum_import_ModC"/>
</dbReference>
<evidence type="ECO:0000313" key="5">
    <source>
        <dbReference type="Proteomes" id="UP000824230"/>
    </source>
</evidence>
<evidence type="ECO:0000259" key="3">
    <source>
        <dbReference type="PROSITE" id="PS50893"/>
    </source>
</evidence>
<evidence type="ECO:0000256" key="2">
    <source>
        <dbReference type="ARBA" id="ARBA00022840"/>
    </source>
</evidence>
<dbReference type="PANTHER" id="PTHR43514:SF1">
    <property type="entry name" value="SULFATE_THIOSULFATE IMPORT ATP-BINDING PROTEIN CYSA"/>
    <property type="match status" value="1"/>
</dbReference>
<accession>A0A9D1VNE2</accession>
<dbReference type="PANTHER" id="PTHR43514">
    <property type="entry name" value="ABC TRANSPORTER I FAMILY MEMBER 10"/>
    <property type="match status" value="1"/>
</dbReference>
<dbReference type="AlphaFoldDB" id="A0A9D1VNE2"/>
<reference evidence="4" key="2">
    <citation type="submission" date="2021-04" db="EMBL/GenBank/DDBJ databases">
        <authorList>
            <person name="Gilroy R."/>
        </authorList>
    </citation>
    <scope>NUCLEOTIDE SEQUENCE</scope>
    <source>
        <strain evidence="4">ChiHjej12B11-1927</strain>
    </source>
</reference>
<name>A0A9D1VNE2_9FIRM</name>
<proteinExistence type="predicted"/>
<dbReference type="GO" id="GO:0016887">
    <property type="term" value="F:ATP hydrolysis activity"/>
    <property type="evidence" value="ECO:0007669"/>
    <property type="project" value="InterPro"/>
</dbReference>
<evidence type="ECO:0000256" key="1">
    <source>
        <dbReference type="ARBA" id="ARBA00022741"/>
    </source>
</evidence>
<evidence type="ECO:0000313" key="4">
    <source>
        <dbReference type="EMBL" id="HIX38650.1"/>
    </source>
</evidence>
<dbReference type="SUPFAM" id="SSF52540">
    <property type="entry name" value="P-loop containing nucleoside triphosphate hydrolases"/>
    <property type="match status" value="1"/>
</dbReference>
<dbReference type="Gene3D" id="3.40.50.300">
    <property type="entry name" value="P-loop containing nucleotide triphosphate hydrolases"/>
    <property type="match status" value="1"/>
</dbReference>
<dbReference type="Proteomes" id="UP000824230">
    <property type="component" value="Unassembled WGS sequence"/>
</dbReference>
<keyword evidence="2 4" id="KW-0067">ATP-binding</keyword>
<keyword evidence="1" id="KW-0547">Nucleotide-binding</keyword>